<evidence type="ECO:0000259" key="1">
    <source>
        <dbReference type="Pfam" id="PF07059"/>
    </source>
</evidence>
<evidence type="ECO:0000313" key="2">
    <source>
        <dbReference type="EMBL" id="AAP91735.1"/>
    </source>
</evidence>
<feature type="domain" description="Protein ENHANCED DISEASE RESISTANCE 2 C-terminal" evidence="1">
    <location>
        <begin position="40"/>
        <end position="253"/>
    </location>
</feature>
<dbReference type="PANTHER" id="PTHR12136">
    <property type="entry name" value="ENHANCED DISEASE RESISTANCE-RELATED"/>
    <property type="match status" value="1"/>
</dbReference>
<dbReference type="PANTHER" id="PTHR12136:SF41">
    <property type="entry name" value="PLECKSTRIN HOMOLOGY (PH) AND LIPID-BINDING START DOMAINS-CONTAINING PROTEIN"/>
    <property type="match status" value="1"/>
</dbReference>
<proteinExistence type="evidence at transcript level"/>
<protein>
    <recommendedName>
        <fullName evidence="1">Protein ENHANCED DISEASE RESISTANCE 2 C-terminal domain-containing protein</fullName>
    </recommendedName>
</protein>
<accession>Q69HP6</accession>
<name>Q69HP6_CIOIN</name>
<dbReference type="AlphaFoldDB" id="Q69HP6"/>
<dbReference type="EMBL" id="AY261869">
    <property type="protein sequence ID" value="AAP91735.1"/>
    <property type="molecule type" value="mRNA"/>
</dbReference>
<dbReference type="InterPro" id="IPR009769">
    <property type="entry name" value="EDR2_C"/>
</dbReference>
<reference evidence="2" key="1">
    <citation type="journal article" date="2003" name="DNA Res.">
        <title>Identification and sequence of seventy-nine new transcripts expressed in hemocytes of Ciona intestinalis, three of which may be involved in characteristic cell-cell communication.</title>
        <authorList>
            <person name="Terajima D."/>
            <person name="Yamada S."/>
            <person name="Uchino R."/>
            <person name="Ikawa S."/>
            <person name="Ikeda M."/>
            <person name="Shida K."/>
            <person name="Arai Y."/>
            <person name="Wang H.G."/>
            <person name="Satoh N."/>
            <person name="Satake M."/>
        </authorList>
    </citation>
    <scope>NUCLEOTIDE SEQUENCE</scope>
</reference>
<dbReference type="InterPro" id="IPR045096">
    <property type="entry name" value="EDR2-like"/>
</dbReference>
<organism evidence="2">
    <name type="scientific">Ciona intestinalis</name>
    <name type="common">Transparent sea squirt</name>
    <name type="synonym">Ascidia intestinalis</name>
    <dbReference type="NCBI Taxonomy" id="7719"/>
    <lineage>
        <taxon>Eukaryota</taxon>
        <taxon>Metazoa</taxon>
        <taxon>Chordata</taxon>
        <taxon>Tunicata</taxon>
        <taxon>Ascidiacea</taxon>
        <taxon>Phlebobranchia</taxon>
        <taxon>Cionidae</taxon>
        <taxon>Ciona</taxon>
    </lineage>
</organism>
<sequence>MEAINNHRKPNSHFPLFPTLINTSGLNSEDSNTLCDPIEYKYNIRSKDYLQTGVKQPSNAPLYSLIGADLFMTSAKENITNSNSLRASSFRNARKNGFKRFVLILNFKLNFGNFIVYWTPKTLVNDSYLTTSTSFNGLLEQFIEKDDTYRNSRLKIIPVLIEGSWILMPVITGKPAIIGTKIDTNWVVNLGEGENFIEANINISDSSIANGILNMTKAYINKIVLDLAFTIEGKTEDELPEEILCSLRLNKMNMSEGITLHHTNLFLRKSVQDIKKISSQTFCNSTTVTYPLKDLKAILLI</sequence>
<dbReference type="Pfam" id="PF07059">
    <property type="entry name" value="EDR2_C"/>
    <property type="match status" value="1"/>
</dbReference>